<keyword evidence="4" id="KW-0472">Membrane</keyword>
<feature type="transmembrane region" description="Helical" evidence="4">
    <location>
        <begin position="393"/>
        <end position="411"/>
    </location>
</feature>
<evidence type="ECO:0000256" key="3">
    <source>
        <dbReference type="SAM" id="MobiDB-lite"/>
    </source>
</evidence>
<comment type="caution">
    <text evidence="5">The sequence shown here is derived from an EMBL/GenBank/DDBJ whole genome shotgun (WGS) entry which is preliminary data.</text>
</comment>
<protein>
    <submittedName>
        <fullName evidence="5">5298_t:CDS:1</fullName>
    </submittedName>
</protein>
<proteinExistence type="inferred from homology"/>
<feature type="transmembrane region" description="Helical" evidence="4">
    <location>
        <begin position="423"/>
        <end position="446"/>
    </location>
</feature>
<dbReference type="PANTHER" id="PTHR43298">
    <property type="entry name" value="MULTIDRUG RESISTANCE PROTEIN NORM-RELATED"/>
    <property type="match status" value="1"/>
</dbReference>
<dbReference type="PANTHER" id="PTHR43298:SF2">
    <property type="entry name" value="FMN_FAD EXPORTER YEEO-RELATED"/>
    <property type="match status" value="1"/>
</dbReference>
<feature type="transmembrane region" description="Helical" evidence="4">
    <location>
        <begin position="119"/>
        <end position="137"/>
    </location>
</feature>
<dbReference type="AlphaFoldDB" id="A0A9N8V0Q3"/>
<sequence length="552" mass="60548">MRIPDIPEQERNDQDVDTDEGNSISELQAASIDNQPLIKAILLHSLPLMVNNVVVAINQFGSAIIISSMGSDVIAASAYVSAVSSVLIFPAEMILHALQPILGSKVEHPKETGSIVKETIVFGMILSFPLMVALLFTEPVLVLFGQNPKLAKIAGDYFLFDIFRLPASMTIQTLLQFFIASKRERLLVPVSMVRTGADLSVSYLLINAAKLDTLGWRISTVVHQWISLGIILTYTKLDKSFKEYDLFHLNSNGANLTDGLISMWRTFKDIIRIGLPIGIQLCFELAARFINPLMLGHKSSSALTAYHITSQYTHAFTLLISSLSTTSCVLISQALGKGFYSDPKRIGLLATGIGAFISFFPFPVFCTMPRLLASFLLKKDSDDYEEIQAYSRFMFPIVGLGMIGLSLKYISTGSLRGYGKTSLPMMADFLGSLVVGVGLSVLLGFVLNRNALGIAIGEMVGVFIAATIIFRNFIRTSTLERGYDYLEDNELDHTSPSGQQQSNSPINLLSRPNPPNSFGNSSKISPRSSSSRRGSLEEQQLLERADTNVQHP</sequence>
<feature type="compositionally biased region" description="Polar residues" evidence="3">
    <location>
        <begin position="494"/>
        <end position="507"/>
    </location>
</feature>
<dbReference type="GO" id="GO:0015297">
    <property type="term" value="F:antiporter activity"/>
    <property type="evidence" value="ECO:0007669"/>
    <property type="project" value="InterPro"/>
</dbReference>
<comment type="similarity">
    <text evidence="1">Belongs to the multi antimicrobial extrusion (MATE) (TC 2.A.66.1) family.</text>
</comment>
<name>A0A9N8V0Q3_9GLOM</name>
<feature type="region of interest" description="Disordered" evidence="3">
    <location>
        <begin position="490"/>
        <end position="552"/>
    </location>
</feature>
<dbReference type="OrthoDB" id="2126698at2759"/>
<dbReference type="GO" id="GO:0042910">
    <property type="term" value="F:xenobiotic transmembrane transporter activity"/>
    <property type="evidence" value="ECO:0007669"/>
    <property type="project" value="InterPro"/>
</dbReference>
<keyword evidence="6" id="KW-1185">Reference proteome</keyword>
<dbReference type="Proteomes" id="UP000789831">
    <property type="component" value="Unassembled WGS sequence"/>
</dbReference>
<feature type="transmembrane region" description="Helical" evidence="4">
    <location>
        <begin position="348"/>
        <end position="373"/>
    </location>
</feature>
<feature type="compositionally biased region" description="Low complexity" evidence="3">
    <location>
        <begin position="521"/>
        <end position="533"/>
    </location>
</feature>
<reference evidence="5" key="1">
    <citation type="submission" date="2021-06" db="EMBL/GenBank/DDBJ databases">
        <authorList>
            <person name="Kallberg Y."/>
            <person name="Tangrot J."/>
            <person name="Rosling A."/>
        </authorList>
    </citation>
    <scope>NUCLEOTIDE SEQUENCE</scope>
    <source>
        <strain evidence="5">MT106</strain>
    </source>
</reference>
<feature type="transmembrane region" description="Helical" evidence="4">
    <location>
        <begin position="157"/>
        <end position="179"/>
    </location>
</feature>
<evidence type="ECO:0000256" key="4">
    <source>
        <dbReference type="SAM" id="Phobius"/>
    </source>
</evidence>
<keyword evidence="4" id="KW-1133">Transmembrane helix</keyword>
<gene>
    <name evidence="5" type="ORF">AGERDE_LOCUS140</name>
</gene>
<evidence type="ECO:0000256" key="2">
    <source>
        <dbReference type="ARBA" id="ARBA00022448"/>
    </source>
</evidence>
<organism evidence="5 6">
    <name type="scientific">Ambispora gerdemannii</name>
    <dbReference type="NCBI Taxonomy" id="144530"/>
    <lineage>
        <taxon>Eukaryota</taxon>
        <taxon>Fungi</taxon>
        <taxon>Fungi incertae sedis</taxon>
        <taxon>Mucoromycota</taxon>
        <taxon>Glomeromycotina</taxon>
        <taxon>Glomeromycetes</taxon>
        <taxon>Archaeosporales</taxon>
        <taxon>Ambisporaceae</taxon>
        <taxon>Ambispora</taxon>
    </lineage>
</organism>
<keyword evidence="2" id="KW-0813">Transport</keyword>
<dbReference type="InterPro" id="IPR002528">
    <property type="entry name" value="MATE_fam"/>
</dbReference>
<dbReference type="Pfam" id="PF01554">
    <property type="entry name" value="MatE"/>
    <property type="match status" value="2"/>
</dbReference>
<evidence type="ECO:0000256" key="1">
    <source>
        <dbReference type="ARBA" id="ARBA00010199"/>
    </source>
</evidence>
<dbReference type="EMBL" id="CAJVPL010000006">
    <property type="protein sequence ID" value="CAG8433465.1"/>
    <property type="molecule type" value="Genomic_DNA"/>
</dbReference>
<feature type="transmembrane region" description="Helical" evidence="4">
    <location>
        <begin position="315"/>
        <end position="336"/>
    </location>
</feature>
<evidence type="ECO:0000313" key="5">
    <source>
        <dbReference type="EMBL" id="CAG8433465.1"/>
    </source>
</evidence>
<accession>A0A9N8V0Q3</accession>
<evidence type="ECO:0000313" key="6">
    <source>
        <dbReference type="Proteomes" id="UP000789831"/>
    </source>
</evidence>
<dbReference type="GO" id="GO:0005886">
    <property type="term" value="C:plasma membrane"/>
    <property type="evidence" value="ECO:0007669"/>
    <property type="project" value="TreeGrafter"/>
</dbReference>
<feature type="transmembrane region" description="Helical" evidence="4">
    <location>
        <begin position="452"/>
        <end position="474"/>
    </location>
</feature>
<keyword evidence="4" id="KW-0812">Transmembrane</keyword>
<dbReference type="InterPro" id="IPR050222">
    <property type="entry name" value="MATE_MdtK"/>
</dbReference>
<feature type="region of interest" description="Disordered" evidence="3">
    <location>
        <begin position="1"/>
        <end position="21"/>
    </location>
</feature>